<dbReference type="InterPro" id="IPR011333">
    <property type="entry name" value="SKP1/BTB/POZ_sf"/>
</dbReference>
<name>A0A6A4IGS8_9AGAR</name>
<reference evidence="1" key="1">
    <citation type="journal article" date="2019" name="Environ. Microbiol.">
        <title>Fungal ecological strategies reflected in gene transcription - a case study of two litter decomposers.</title>
        <authorList>
            <person name="Barbi F."/>
            <person name="Kohler A."/>
            <person name="Barry K."/>
            <person name="Baskaran P."/>
            <person name="Daum C."/>
            <person name="Fauchery L."/>
            <person name="Ihrmark K."/>
            <person name="Kuo A."/>
            <person name="LaButti K."/>
            <person name="Lipzen A."/>
            <person name="Morin E."/>
            <person name="Grigoriev I.V."/>
            <person name="Henrissat B."/>
            <person name="Lindahl B."/>
            <person name="Martin F."/>
        </authorList>
    </citation>
    <scope>NUCLEOTIDE SEQUENCE</scope>
    <source>
        <strain evidence="1">JB14</strain>
    </source>
</reference>
<keyword evidence="2" id="KW-1185">Reference proteome</keyword>
<accession>A0A6A4IGS8</accession>
<dbReference type="EMBL" id="ML769383">
    <property type="protein sequence ID" value="KAE9411582.1"/>
    <property type="molecule type" value="Genomic_DNA"/>
</dbReference>
<organism evidence="1 2">
    <name type="scientific">Gymnopus androsaceus JB14</name>
    <dbReference type="NCBI Taxonomy" id="1447944"/>
    <lineage>
        <taxon>Eukaryota</taxon>
        <taxon>Fungi</taxon>
        <taxon>Dikarya</taxon>
        <taxon>Basidiomycota</taxon>
        <taxon>Agaricomycotina</taxon>
        <taxon>Agaricomycetes</taxon>
        <taxon>Agaricomycetidae</taxon>
        <taxon>Agaricales</taxon>
        <taxon>Marasmiineae</taxon>
        <taxon>Omphalotaceae</taxon>
        <taxon>Gymnopus</taxon>
    </lineage>
</organism>
<proteinExistence type="predicted"/>
<evidence type="ECO:0000313" key="2">
    <source>
        <dbReference type="Proteomes" id="UP000799118"/>
    </source>
</evidence>
<gene>
    <name evidence="1" type="ORF">BT96DRAFT_983306</name>
</gene>
<dbReference type="Gene3D" id="3.30.710.10">
    <property type="entry name" value="Potassium Channel Kv1.1, Chain A"/>
    <property type="match status" value="1"/>
</dbReference>
<dbReference type="OrthoDB" id="3235673at2759"/>
<dbReference type="AlphaFoldDB" id="A0A6A4IGS8"/>
<sequence length="362" mass="40836">MSPCESPPSKPDLLPPSVVERHPDLSFDDGNLVLLTQTRYFVVHQGFLCRHSPVLKDVVETLESSSSLLRLEGLPVVKVQDTSEDMLYFLIALYDGLPEMPFAAESFGIASALLRLSTKYQVHRLRQQLLSELSAAWPSTLSSWDAREEAMLSPNGAYEPRKYTPHPILVINLARSVNAPELLSSAFYDLSRSSISSTAAGYIASETMECHQLAEEDLFHLLKGREDASRFLSTFLAVRLGGRKPSPNCIYTQAGDHPRRSYCQAAFENIFYDMLRDANSLLCYRSCDPLFAIINAEMIHERDDGGILLRPCEYCRAEFRMEVEAARNDFWHSLPEWFGDIQCIGVGLRSDCGKTVVWYIQH</sequence>
<evidence type="ECO:0000313" key="1">
    <source>
        <dbReference type="EMBL" id="KAE9411582.1"/>
    </source>
</evidence>
<protein>
    <recommendedName>
        <fullName evidence="3">BTB domain-containing protein</fullName>
    </recommendedName>
</protein>
<dbReference type="Proteomes" id="UP000799118">
    <property type="component" value="Unassembled WGS sequence"/>
</dbReference>
<evidence type="ECO:0008006" key="3">
    <source>
        <dbReference type="Google" id="ProtNLM"/>
    </source>
</evidence>